<dbReference type="GeneID" id="80559510"/>
<evidence type="ECO:0000313" key="2">
    <source>
        <dbReference type="Proteomes" id="UP000298786"/>
    </source>
</evidence>
<evidence type="ECO:0000313" key="1">
    <source>
        <dbReference type="EMBL" id="QCG77794.1"/>
    </source>
</evidence>
<protein>
    <submittedName>
        <fullName evidence="1">Uncharacterized protein</fullName>
    </submittedName>
</protein>
<proteinExistence type="predicted"/>
<dbReference type="KEGG" id="vg:80559510"/>
<organism evidence="1 2">
    <name type="scientific">Gordonia phage Reyja</name>
    <dbReference type="NCBI Taxonomy" id="2571250"/>
    <lineage>
        <taxon>Viruses</taxon>
        <taxon>Duplodnaviria</taxon>
        <taxon>Heunggongvirae</taxon>
        <taxon>Uroviricota</taxon>
        <taxon>Caudoviricetes</taxon>
        <taxon>Santhisvirus</taxon>
        <taxon>Santhisvirus reyja</taxon>
    </lineage>
</organism>
<reference evidence="1 2" key="1">
    <citation type="submission" date="2019-04" db="EMBL/GenBank/DDBJ databases">
        <authorList>
            <person name="Pope W.H."/>
            <person name="Garlena R.A."/>
            <person name="Russell D.A."/>
            <person name="Jacobs-Sera D."/>
            <person name="Hatfull G.F."/>
        </authorList>
    </citation>
    <scope>NUCLEOTIDE SEQUENCE [LARGE SCALE GENOMIC DNA]</scope>
</reference>
<gene>
    <name evidence="1" type="primary">48</name>
    <name evidence="1" type="ORF">SEA_REYJA_48</name>
</gene>
<dbReference type="RefSeq" id="YP_010842710.1">
    <property type="nucleotide sequence ID" value="NC_079144.1"/>
</dbReference>
<sequence>MTERKATAYLVLKARRSSYFKGDDGLKQVEGVSVTAVRQNRPARLERDEITVRVTVAVDDSAFSPVTADLALHIDPAHLIRPVVEALTPDALENGDQS</sequence>
<dbReference type="EMBL" id="MK814759">
    <property type="protein sequence ID" value="QCG77794.1"/>
    <property type="molecule type" value="Genomic_DNA"/>
</dbReference>
<keyword evidence="2" id="KW-1185">Reference proteome</keyword>
<dbReference type="Proteomes" id="UP000298786">
    <property type="component" value="Segment"/>
</dbReference>
<name>A0A4D6TAR8_9CAUD</name>
<accession>A0A4D6TAR8</accession>